<proteinExistence type="predicted"/>
<dbReference type="InterPro" id="IPR002999">
    <property type="entry name" value="Tudor"/>
</dbReference>
<dbReference type="PROSITE" id="PS50304">
    <property type="entry name" value="TUDOR"/>
    <property type="match status" value="6"/>
</dbReference>
<evidence type="ECO:0000256" key="1">
    <source>
        <dbReference type="SAM" id="MobiDB-lite"/>
    </source>
</evidence>
<reference evidence="3" key="2">
    <citation type="submission" date="2025-09" db="UniProtKB">
        <authorList>
            <consortium name="Ensembl"/>
        </authorList>
    </citation>
    <scope>IDENTIFICATION</scope>
</reference>
<feature type="domain" description="Tudor" evidence="2">
    <location>
        <begin position="325"/>
        <end position="391"/>
    </location>
</feature>
<feature type="domain" description="Tudor" evidence="2">
    <location>
        <begin position="566"/>
        <end position="623"/>
    </location>
</feature>
<feature type="region of interest" description="Disordered" evidence="1">
    <location>
        <begin position="1703"/>
        <end position="1723"/>
    </location>
</feature>
<dbReference type="SMART" id="SM00333">
    <property type="entry name" value="TUDOR"/>
    <property type="match status" value="7"/>
</dbReference>
<dbReference type="Gene3D" id="2.40.50.90">
    <property type="match status" value="6"/>
</dbReference>
<evidence type="ECO:0000259" key="2">
    <source>
        <dbReference type="PROSITE" id="PS50304"/>
    </source>
</evidence>
<dbReference type="Gene3D" id="2.30.30.140">
    <property type="match status" value="7"/>
</dbReference>
<feature type="domain" description="Tudor" evidence="2">
    <location>
        <begin position="1564"/>
        <end position="1622"/>
    </location>
</feature>
<dbReference type="OMA" id="FKEQMFP"/>
<dbReference type="Ensembl" id="ENSVKKT00000018218.1">
    <property type="protein sequence ID" value="ENSVKKP00000017770.1"/>
    <property type="gene ID" value="ENSVKKG00000012102.1"/>
</dbReference>
<dbReference type="Proteomes" id="UP000694545">
    <property type="component" value="Unplaced"/>
</dbReference>
<dbReference type="InterPro" id="IPR050621">
    <property type="entry name" value="Tudor_domain_containing"/>
</dbReference>
<evidence type="ECO:0000313" key="3">
    <source>
        <dbReference type="Ensembl" id="ENSVKKP00000017770.1"/>
    </source>
</evidence>
<dbReference type="PANTHER" id="PTHR22948:SF15">
    <property type="entry name" value="TUDOR DOMAIN-CONTAINING PROTEIN 6"/>
    <property type="match status" value="1"/>
</dbReference>
<dbReference type="PANTHER" id="PTHR22948">
    <property type="entry name" value="TUDOR DOMAIN CONTAINING PROTEIN"/>
    <property type="match status" value="1"/>
</dbReference>
<sequence>ASTTPLRNCPSLMALRVSFVEVRPEAPLVRLWGFPGKRREEYLRLAKEIQAKSGPRLATTPDGGDALAAGDLCLVELAGRWKRCRVVNRQRGLGQTYRVFLLDEGHTLPVTSHYLARGTSELFHLPPEVMSCILADLVPPRQVGATLNAAGGSKGLATPGSEMPSSSWTASAAELLGYLQGRVVSGLIREVLIPQHLVVLELPWLLAQMCQLGLACQISPSTFSTLLSISLQGSGLTSLLTELPSEPQPPILTPITMSQQDHVSLDYIYPQLKLNVIEPVIVTEIIDPCRVYCQLHSFSKAIQKLSHAMHQSFEASKTKDLQGSLPTPGSPCAARGIDGCWYRALLLGIYLGGGPENQPGAVAQVIYVDYGRKEFVTKRNVRHLPAEFFCMPVVTYACSLYNITDGGSGWTCSQVSQLKKLLLGKVMQAAIEAFCPLEHLYYVTFYGEDGLNFNCLYGVQAHCLTQCFLHSSQEYTSALTELEHMGTSAKKEPGSLLEMLSTLAAAPLPVVCLKAGECHTAEVSFLQDPSEFWVHLLEHCQPLCHLKQKLSDFYSKNKKLEGILRKLKPGSLCCVILKENSYHRAVVTKVQGKSIEVYLVDQGNTEIVDLYQVKELLPQFRELPAVALRCTLAIPSPNQSWSSDAVDYFRKAVLNKEVVIKVLGMQRDTYTVELFDHSLVGEKNVGKIMSQDMYAEDHEDQVLETLQKITDKPLGKGPEGEGVGQRSLRILIKDKADHPRKHDCSHISKCSCYLQPSVTVKEDSSTIPNSLSCNMQNYSEIRPGFSCNEQLNVGSTVEVIVSYIENPSLFWCQLAKSSQDLKVLMTKIQDYCIHSAEPHDWPNPVCLAKFSEDEKWYRALIINKVNATEVEVAYVDYGNKECVSLENICAAKTEFLYLEAQAFRCSLYNLIQPKGQNPFVWDEKATEAFFEFVNSASRLELKCTIFALATLNKTHLVNIVDLITPFESVCHFLTRKGLARPVQPQKPLIPSVHLLSYYYSTHDIKIGSEEVVYVTHVNDPCLFYCQLARSENVLVQLASNIDKLNKMGHSLKTSRAPGNLYLAKYTDGCWYRAIVTSAKTTKEVFFVDFGNTQLFRDEDLIVVPSDAYELLLLPMQAIKCSLSDIADVQKDAAVWFEKAVLDKQLKALIVAKEPDGKLIIELYDGKMQINAKLRQGLGLQCGIGVVENETSFSRRRATGKNWPLTGIIKSESKRRSAQNLEILGSSTDSGVHRQEIQLQQERKMAKFPGTAEEFNRNDSEESKKASNCACSLMQEKIPENKSRNLTEANAYSSLKKLCGLPQKSIYPGLKTMVYVSHINNPSDFYVQLVEDEPLLDSISEKLNNPTTVENLKGQSVHIGDLLCADFSEDGLRYRAVVNKESTDDFLSVQYIDYGNTSVVNICKTCRLLEDCLSFPVMSIHCTLHGIKITEWTQEAVQYFFQMTSEVQMNSEFVVETEGKWAILLFGKNGNVTVDLANRYPVYKKSILVETTDKIDCKYSNASSIPDAKSFVWKIPNIGETVKTLSVTVKSPESFWCRLFDADVIHSIERKLEEVQDLSRISLENIAHGYSCLAKNNEDDTFYRAVVRNIKGNTLSVIDVDYGTEAFVSTKMIRQISDELLSIPPQAFLCSLFGFNSAEGSWTEGISKIFGDILADSPLDITVIDKQNYGPLEIPLFSVKVECQNICLNEQMKPFWKHNVENPGSNLGDIHKPEGQKKTEEESSEGELFEMKASACSFMPCKDTIASEDVLCSAEIQAVVDARSTISLDAFSLTLHVYETIPEAVHKGNQRTITETFHNKRDCYISEKESDNLLSVDASEMQAPVTSEMGMLLKQDHLETLPASNDTKQQQLELDILRMHSAEEMLELEITELSPSQCDDSECSELNLLEVAHMEGELEQSPSSTDTTDSLLLELETPKVQSCPNYSKTMADTLPLELLAVSHSASNVIKSSFSKKLEEESFCNECLLRVHGTGKYGIKPRHLEWETPLEKSCVETLKSHGKCERSYDDNFVGEDSLRSMLLDEEQVKTSSYDTGKTLMVGLLSARINLYVFIACLTLN</sequence>
<evidence type="ECO:0000313" key="4">
    <source>
        <dbReference type="Proteomes" id="UP000694545"/>
    </source>
</evidence>
<protein>
    <submittedName>
        <fullName evidence="3">Tudor domain containing 6</fullName>
    </submittedName>
</protein>
<dbReference type="InterPro" id="IPR035437">
    <property type="entry name" value="SNase_OB-fold_sf"/>
</dbReference>
<accession>A0A8D2L6P9</accession>
<feature type="domain" description="Tudor" evidence="2">
    <location>
        <begin position="1053"/>
        <end position="1110"/>
    </location>
</feature>
<keyword evidence="4" id="KW-1185">Reference proteome</keyword>
<dbReference type="FunFam" id="2.30.30.140:FF:000018">
    <property type="entry name" value="Serine/threonine-protein kinase 31"/>
    <property type="match status" value="1"/>
</dbReference>
<dbReference type="Pfam" id="PF00567">
    <property type="entry name" value="TUDOR"/>
    <property type="match status" value="6"/>
</dbReference>
<feature type="compositionally biased region" description="Basic and acidic residues" evidence="1">
    <location>
        <begin position="1708"/>
        <end position="1720"/>
    </location>
</feature>
<reference evidence="3" key="1">
    <citation type="submission" date="2025-08" db="UniProtKB">
        <authorList>
            <consortium name="Ensembl"/>
        </authorList>
    </citation>
    <scope>IDENTIFICATION</scope>
</reference>
<organism evidence="3 4">
    <name type="scientific">Varanus komodoensis</name>
    <name type="common">Komodo dragon</name>
    <dbReference type="NCBI Taxonomy" id="61221"/>
    <lineage>
        <taxon>Eukaryota</taxon>
        <taxon>Metazoa</taxon>
        <taxon>Chordata</taxon>
        <taxon>Craniata</taxon>
        <taxon>Vertebrata</taxon>
        <taxon>Euteleostomi</taxon>
        <taxon>Lepidosauria</taxon>
        <taxon>Squamata</taxon>
        <taxon>Bifurcata</taxon>
        <taxon>Unidentata</taxon>
        <taxon>Episquamata</taxon>
        <taxon>Toxicofera</taxon>
        <taxon>Anguimorpha</taxon>
        <taxon>Paleoanguimorpha</taxon>
        <taxon>Varanoidea</taxon>
        <taxon>Varanidae</taxon>
        <taxon>Varanus</taxon>
    </lineage>
</organism>
<dbReference type="SUPFAM" id="SSF63748">
    <property type="entry name" value="Tudor/PWWP/MBT"/>
    <property type="match status" value="7"/>
</dbReference>
<feature type="domain" description="Tudor" evidence="2">
    <location>
        <begin position="839"/>
        <end position="898"/>
    </location>
</feature>
<feature type="domain" description="Tudor" evidence="2">
    <location>
        <begin position="1355"/>
        <end position="1414"/>
    </location>
</feature>
<name>A0A8D2L6P9_VARKO</name>